<gene>
    <name evidence="14" type="ORF">ASZ78_000854</name>
</gene>
<evidence type="ECO:0000313" key="14">
    <source>
        <dbReference type="EMBL" id="OXB57977.1"/>
    </source>
</evidence>
<comment type="similarity">
    <text evidence="3">Belongs to the securin family.</text>
</comment>
<dbReference type="GO" id="GO:0005737">
    <property type="term" value="C:cytoplasm"/>
    <property type="evidence" value="ECO:0007669"/>
    <property type="project" value="UniProtKB-SubCell"/>
</dbReference>
<keyword evidence="6" id="KW-0677">Repeat</keyword>
<dbReference type="STRING" id="9009.A0A226MRR2"/>
<dbReference type="AlphaFoldDB" id="A0A226MRR2"/>
<keyword evidence="15" id="KW-1185">Reference proteome</keyword>
<keyword evidence="9" id="KW-0832">Ubl conjugation</keyword>
<keyword evidence="11" id="KW-0539">Nucleus</keyword>
<evidence type="ECO:0000256" key="13">
    <source>
        <dbReference type="ARBA" id="ARBA00039185"/>
    </source>
</evidence>
<keyword evidence="7" id="KW-0498">Mitosis</keyword>
<dbReference type="Pfam" id="PF04856">
    <property type="entry name" value="Securin"/>
    <property type="match status" value="1"/>
</dbReference>
<evidence type="ECO:0000256" key="11">
    <source>
        <dbReference type="ARBA" id="ARBA00023242"/>
    </source>
</evidence>
<protein>
    <recommendedName>
        <fullName evidence="13">Securin</fullName>
    </recommendedName>
</protein>
<evidence type="ECO:0000256" key="2">
    <source>
        <dbReference type="ARBA" id="ARBA00004496"/>
    </source>
</evidence>
<keyword evidence="8" id="KW-0159">Chromosome partition</keyword>
<keyword evidence="10" id="KW-0729">SH3-binding</keyword>
<evidence type="ECO:0000256" key="8">
    <source>
        <dbReference type="ARBA" id="ARBA00022829"/>
    </source>
</evidence>
<dbReference type="PANTHER" id="PTHR10418:SF2">
    <property type="entry name" value="SECURIN"/>
    <property type="match status" value="1"/>
</dbReference>
<dbReference type="Proteomes" id="UP000198323">
    <property type="component" value="Unassembled WGS sequence"/>
</dbReference>
<evidence type="ECO:0000256" key="7">
    <source>
        <dbReference type="ARBA" id="ARBA00022776"/>
    </source>
</evidence>
<proteinExistence type="inferred from homology"/>
<comment type="caution">
    <text evidence="14">The sequence shown here is derived from an EMBL/GenBank/DDBJ whole genome shotgun (WGS) entry which is preliminary data.</text>
</comment>
<evidence type="ECO:0000256" key="5">
    <source>
        <dbReference type="ARBA" id="ARBA00022618"/>
    </source>
</evidence>
<keyword evidence="5" id="KW-0132">Cell division</keyword>
<evidence type="ECO:0000256" key="1">
    <source>
        <dbReference type="ARBA" id="ARBA00004123"/>
    </source>
</evidence>
<evidence type="ECO:0000256" key="3">
    <source>
        <dbReference type="ARBA" id="ARBA00009264"/>
    </source>
</evidence>
<dbReference type="GO" id="GO:0051301">
    <property type="term" value="P:cell division"/>
    <property type="evidence" value="ECO:0007669"/>
    <property type="project" value="UniProtKB-KW"/>
</dbReference>
<sequence length="202" mass="22573">MATLVFAEKENGDAAAAESRLRRHSVSCVYMLWRGAKVLSGRRQVSTPLQKKTIRTTPATSHSVRKALGNVNRTVGVVSKKEQMREKNQPRSAKRVAEKTVGLESWDAVGDEACPEMESMFPSDPLDFESFDVHEEHTLNNIGLYGVPLMLHTSTCDEPVNLTSSPVKPEEMLWESDLPRPPTDFLSTLEDIIDMPPMNCLF</sequence>
<dbReference type="PANTHER" id="PTHR10418">
    <property type="entry name" value="SECURIN-3"/>
    <property type="match status" value="1"/>
</dbReference>
<name>A0A226MRR2_CALSU</name>
<reference evidence="14 15" key="1">
    <citation type="submission" date="2016-07" db="EMBL/GenBank/DDBJ databases">
        <title>Disparate Historic Effective Population Sizes Predicted by Modern Levels of Genome Diversity for the Scaled Quail (Callipepla squamata) and the Northern Bobwhite (Colinus virginianus): Inferences from First and Second Generation Draft Genome Assemblies for Sympatric New World Quail.</title>
        <authorList>
            <person name="Oldeschulte D.L."/>
            <person name="Halley Y.A."/>
            <person name="Bhattarai E.K."/>
            <person name="Brashear W.A."/>
            <person name="Hill J."/>
            <person name="Metz R.P."/>
            <person name="Johnson C.D."/>
            <person name="Rollins D."/>
            <person name="Peterson M.J."/>
            <person name="Bickhart D.M."/>
            <person name="Decker J.E."/>
            <person name="Seabury C.M."/>
        </authorList>
    </citation>
    <scope>NUCLEOTIDE SEQUENCE [LARGE SCALE GENOMIC DNA]</scope>
    <source>
        <strain evidence="14 15">Texas</strain>
        <tissue evidence="14">Leg muscle</tissue>
    </source>
</reference>
<comment type="subcellular location">
    <subcellularLocation>
        <location evidence="2">Cytoplasm</location>
    </subcellularLocation>
    <subcellularLocation>
        <location evidence="1">Nucleus</location>
    </subcellularLocation>
</comment>
<dbReference type="EMBL" id="MCFN01000501">
    <property type="protein sequence ID" value="OXB57977.1"/>
    <property type="molecule type" value="Genomic_DNA"/>
</dbReference>
<dbReference type="InterPro" id="IPR006940">
    <property type="entry name" value="Securin_separation_inhibitor"/>
</dbReference>
<dbReference type="OrthoDB" id="9905975at2759"/>
<evidence type="ECO:0000256" key="12">
    <source>
        <dbReference type="ARBA" id="ARBA00023306"/>
    </source>
</evidence>
<dbReference type="GO" id="GO:0017124">
    <property type="term" value="F:SH3 domain binding"/>
    <property type="evidence" value="ECO:0007669"/>
    <property type="project" value="UniProtKB-KW"/>
</dbReference>
<dbReference type="GO" id="GO:0051276">
    <property type="term" value="P:chromosome organization"/>
    <property type="evidence" value="ECO:0007669"/>
    <property type="project" value="InterPro"/>
</dbReference>
<accession>A0A226MRR2</accession>
<keyword evidence="4" id="KW-0963">Cytoplasm</keyword>
<evidence type="ECO:0000256" key="9">
    <source>
        <dbReference type="ARBA" id="ARBA00022843"/>
    </source>
</evidence>
<dbReference type="GO" id="GO:0045143">
    <property type="term" value="P:homologous chromosome segregation"/>
    <property type="evidence" value="ECO:0007669"/>
    <property type="project" value="TreeGrafter"/>
</dbReference>
<evidence type="ECO:0000256" key="10">
    <source>
        <dbReference type="ARBA" id="ARBA00023036"/>
    </source>
</evidence>
<keyword evidence="12" id="KW-0131">Cell cycle</keyword>
<evidence type="ECO:0000256" key="4">
    <source>
        <dbReference type="ARBA" id="ARBA00022490"/>
    </source>
</evidence>
<organism evidence="14 15">
    <name type="scientific">Callipepla squamata</name>
    <name type="common">Scaled quail</name>
    <dbReference type="NCBI Taxonomy" id="9009"/>
    <lineage>
        <taxon>Eukaryota</taxon>
        <taxon>Metazoa</taxon>
        <taxon>Chordata</taxon>
        <taxon>Craniata</taxon>
        <taxon>Vertebrata</taxon>
        <taxon>Euteleostomi</taxon>
        <taxon>Archelosauria</taxon>
        <taxon>Archosauria</taxon>
        <taxon>Dinosauria</taxon>
        <taxon>Saurischia</taxon>
        <taxon>Theropoda</taxon>
        <taxon>Coelurosauria</taxon>
        <taxon>Aves</taxon>
        <taxon>Neognathae</taxon>
        <taxon>Galloanserae</taxon>
        <taxon>Galliformes</taxon>
        <taxon>Odontophoridae</taxon>
        <taxon>Callipepla</taxon>
    </lineage>
</organism>
<evidence type="ECO:0000256" key="6">
    <source>
        <dbReference type="ARBA" id="ARBA00022737"/>
    </source>
</evidence>
<evidence type="ECO:0000313" key="15">
    <source>
        <dbReference type="Proteomes" id="UP000198323"/>
    </source>
</evidence>
<dbReference type="GO" id="GO:0005634">
    <property type="term" value="C:nucleus"/>
    <property type="evidence" value="ECO:0007669"/>
    <property type="project" value="UniProtKB-SubCell"/>
</dbReference>